<dbReference type="InterPro" id="IPR004375">
    <property type="entry name" value="NanQ/TabA/YiaL"/>
</dbReference>
<proteinExistence type="predicted"/>
<dbReference type="GO" id="GO:0005829">
    <property type="term" value="C:cytosol"/>
    <property type="evidence" value="ECO:0007669"/>
    <property type="project" value="TreeGrafter"/>
</dbReference>
<dbReference type="EMBL" id="CP009458">
    <property type="protein sequence ID" value="AIR62275.1"/>
    <property type="molecule type" value="Genomic_DNA"/>
</dbReference>
<dbReference type="AlphaFoldDB" id="A0AAN0VV68"/>
<sequence length="156" mass="17328">MIVGNINELGLNPWLPSKIIEALDYVLKNINADSPTGKYAVAGESVWALVIEGNTRSAWDALPEYHERYLDVQLVLSGQEGMAFSLKPLHTEMMEDKLAKSDIAFIKTPDDERIINLNVGDFVIFYPGEVHKPLCMINGNAAPVKKAVIKIAKDYL</sequence>
<dbReference type="Proteomes" id="UP000029516">
    <property type="component" value="Chromosome"/>
</dbReference>
<dbReference type="RefSeq" id="WP_039293493.1">
    <property type="nucleotide sequence ID" value="NZ_CP009458.1"/>
</dbReference>
<reference evidence="1 2" key="1">
    <citation type="submission" date="2014-09" db="EMBL/GenBank/DDBJ databases">
        <authorList>
            <person name="Chan K.-G."/>
        </authorList>
    </citation>
    <scope>NUCLEOTIDE SEQUENCE [LARGE SCALE GENOMIC DNA]</scope>
    <source>
        <strain evidence="1 2">M006</strain>
    </source>
</reference>
<dbReference type="PANTHER" id="PTHR34986:SF4">
    <property type="entry name" value="EVOLVED BETA-GALACTOSIDASE SUBUNIT BETA-RELATED"/>
    <property type="match status" value="1"/>
</dbReference>
<protein>
    <recommendedName>
        <fullName evidence="3">YhcH/YjgK/YiaL family protein</fullName>
    </recommendedName>
</protein>
<dbReference type="GO" id="GO:0044010">
    <property type="term" value="P:single-species biofilm formation"/>
    <property type="evidence" value="ECO:0007669"/>
    <property type="project" value="TreeGrafter"/>
</dbReference>
<dbReference type="Gene3D" id="2.60.120.370">
    <property type="entry name" value="YhcH/YjgK/YiaL"/>
    <property type="match status" value="1"/>
</dbReference>
<dbReference type="Pfam" id="PF04074">
    <property type="entry name" value="DUF386"/>
    <property type="match status" value="1"/>
</dbReference>
<dbReference type="PANTHER" id="PTHR34986">
    <property type="entry name" value="EVOLVED BETA-GALACTOSIDASE SUBUNIT BETA"/>
    <property type="match status" value="1"/>
</dbReference>
<evidence type="ECO:0000313" key="1">
    <source>
        <dbReference type="EMBL" id="AIR62275.1"/>
    </source>
</evidence>
<dbReference type="InterPro" id="IPR037012">
    <property type="entry name" value="NanQ/TabA/YiaL_sf"/>
</dbReference>
<dbReference type="NCBIfam" id="TIGR00022">
    <property type="entry name" value="YhcH/YjgK/YiaL family protein"/>
    <property type="match status" value="1"/>
</dbReference>
<name>A0AAN0VV68_9ENTR</name>
<dbReference type="KEGG" id="cem:LH23_16925"/>
<evidence type="ECO:0000313" key="2">
    <source>
        <dbReference type="Proteomes" id="UP000029516"/>
    </source>
</evidence>
<evidence type="ECO:0008006" key="3">
    <source>
        <dbReference type="Google" id="ProtNLM"/>
    </source>
</evidence>
<dbReference type="SUPFAM" id="SSF51197">
    <property type="entry name" value="Clavaminate synthase-like"/>
    <property type="match status" value="1"/>
</dbReference>
<gene>
    <name evidence="1" type="ORF">LH23_16925</name>
</gene>
<organism evidence="1 2">
    <name type="scientific">Cedecea neteri</name>
    <dbReference type="NCBI Taxonomy" id="158822"/>
    <lineage>
        <taxon>Bacteria</taxon>
        <taxon>Pseudomonadati</taxon>
        <taxon>Pseudomonadota</taxon>
        <taxon>Gammaproteobacteria</taxon>
        <taxon>Enterobacterales</taxon>
        <taxon>Enterobacteriaceae</taxon>
        <taxon>Cedecea</taxon>
    </lineage>
</organism>
<accession>A0AAN0VV68</accession>